<gene>
    <name evidence="2" type="ORF">CYMTET_48156</name>
</gene>
<protein>
    <submittedName>
        <fullName evidence="2">Uncharacterized protein</fullName>
    </submittedName>
</protein>
<dbReference type="Proteomes" id="UP001190700">
    <property type="component" value="Unassembled WGS sequence"/>
</dbReference>
<evidence type="ECO:0000313" key="2">
    <source>
        <dbReference type="EMBL" id="KAK3242138.1"/>
    </source>
</evidence>
<reference evidence="2 3" key="1">
    <citation type="journal article" date="2015" name="Genome Biol. Evol.">
        <title>Comparative Genomics of a Bacterivorous Green Alga Reveals Evolutionary Causalities and Consequences of Phago-Mixotrophic Mode of Nutrition.</title>
        <authorList>
            <person name="Burns J.A."/>
            <person name="Paasch A."/>
            <person name="Narechania A."/>
            <person name="Kim E."/>
        </authorList>
    </citation>
    <scope>NUCLEOTIDE SEQUENCE [LARGE SCALE GENOMIC DNA]</scope>
    <source>
        <strain evidence="2 3">PLY_AMNH</strain>
    </source>
</reference>
<name>A0AAE0EVA3_9CHLO</name>
<feature type="compositionally biased region" description="Pro residues" evidence="1">
    <location>
        <begin position="174"/>
        <end position="195"/>
    </location>
</feature>
<sequence>MDSAERNVSYDFFMRHRCRLASDQYTDGLITEGYGRQTECSLIAITDISDNALRQAATFIISDEARTMRLPVRVIARVVNSSSSDEQLAYERSMLSDTVDLLSQGATWTSRVAEQRFDASVSRSVTPKWDDFQSIGGYGAGMHQPLCSCDPYEYVAPTPVREIKHCAPRQFEDIPPPPQSPDSPSSPPPPGPPAPIVNNLTVCRNPSGHIMEGYQMRYHMRDIFPRDCVCSESGMSPVASYSSNTEDTYYCPEECQDSSTSSGPTCICRRQSIEHLEQEANDRFIKRTQLNTVKQAFMDALNDLSVDTVRRDSSKNDTAQEVELAYSFDFELEGSRFPTIEEAFEPSFCENRLGEGWRLHVEQTDDRSTLTRAQEVVDERVNRWTMAATGMAFMDGHPLCLDRYRVSLPPRGRVRYTGSSDVVSESDAWRSVIGPSRTAWRITMPRNRNDENHYSQDDIEYINAALSNSLYSGSSSNPKTPYECRVNDPYLNNIRNTVIMSIFEKNEATNDYRLNFRVDETCSESAEYMIYDSGSTYDIKCTDRDNDLPSYTANDALNRRFSGSNLDHVYTYQHKQDSAYGFMHHIEGNLQRVQLYNQTGYVSSTDRCVLPPVYSQYSDVFVSSDENAHICKMYVDSSFLSEGFDVSDHPKRRYANDVDAVARRYDTINGYSACSNSSQSAAQLLCHDANMLTPEQMGQAATFCGFSLVEESVRPVHTRTACRSIPYGFVHHWKEGVNASKVLYPLVAPSDPVDSIDGNDIKNKMLVLNRTIVDNVESNQSRVVAICERPVPRNLTRDIIENADGDITASADGQSELRDTLLRRARESAAELRNMTAKCVLNALDTFPFLDAEDSPQFAVLHNQSRVNAFERMMPWQLDKSGSTPWPYPWTRRRSRDLLNRVTIGSVMGSSSDGRRYMQLSSIGPVSEKLEIVGKHTNLSMEMPVRLKHAARGSAQRARPPINTTALVNLEQALPGLDTHRRFMRSTKVFYLQEASGALEETPAEAAEKGIVGFTAGTRGTFSLRTPLWICVNDITFQRLSIEASKTRHWTNYRIIL</sequence>
<proteinExistence type="predicted"/>
<evidence type="ECO:0000256" key="1">
    <source>
        <dbReference type="SAM" id="MobiDB-lite"/>
    </source>
</evidence>
<evidence type="ECO:0000313" key="3">
    <source>
        <dbReference type="Proteomes" id="UP001190700"/>
    </source>
</evidence>
<organism evidence="2 3">
    <name type="scientific">Cymbomonas tetramitiformis</name>
    <dbReference type="NCBI Taxonomy" id="36881"/>
    <lineage>
        <taxon>Eukaryota</taxon>
        <taxon>Viridiplantae</taxon>
        <taxon>Chlorophyta</taxon>
        <taxon>Pyramimonadophyceae</taxon>
        <taxon>Pyramimonadales</taxon>
        <taxon>Pyramimonadaceae</taxon>
        <taxon>Cymbomonas</taxon>
    </lineage>
</organism>
<comment type="caution">
    <text evidence="2">The sequence shown here is derived from an EMBL/GenBank/DDBJ whole genome shotgun (WGS) entry which is preliminary data.</text>
</comment>
<feature type="region of interest" description="Disordered" evidence="1">
    <location>
        <begin position="170"/>
        <end position="199"/>
    </location>
</feature>
<accession>A0AAE0EVA3</accession>
<keyword evidence="3" id="KW-1185">Reference proteome</keyword>
<dbReference type="EMBL" id="LGRX02033231">
    <property type="protein sequence ID" value="KAK3242138.1"/>
    <property type="molecule type" value="Genomic_DNA"/>
</dbReference>
<dbReference type="AlphaFoldDB" id="A0AAE0EVA3"/>